<dbReference type="RefSeq" id="WP_344984982.1">
    <property type="nucleotide sequence ID" value="NZ_BAAAXV010000001.1"/>
</dbReference>
<proteinExistence type="predicted"/>
<feature type="compositionally biased region" description="Low complexity" evidence="1">
    <location>
        <begin position="74"/>
        <end position="85"/>
    </location>
</feature>
<gene>
    <name evidence="3" type="ORF">ACFFSA_25645</name>
</gene>
<sequence>MSFAEWAALIAAIAAVVVAIPAIPDTPARPYWISGGAALLVLAVILGAVGSEIFSPKPPDRLATTSQGAGGDSVGSSPGSQRSSGATRSSPSTDDSGSVNPSPTEPGIRHEGSLLLVAGNAADLDVPSDNPRWEGSGYDIYLGRPGYNNEGMIEPNYGARWATSNDAADYNTCFHLQGYRTSSFEYTLLQRAKTLCMITNTGRIAAMSIQSAARDELRFNVKVYLRGNE</sequence>
<keyword evidence="4" id="KW-1185">Reference proteome</keyword>
<evidence type="ECO:0000256" key="2">
    <source>
        <dbReference type="SAM" id="Phobius"/>
    </source>
</evidence>
<keyword evidence="2" id="KW-1133">Transmembrane helix</keyword>
<keyword evidence="2" id="KW-0812">Transmembrane</keyword>
<name>A0ABV5S5Z8_9ACTN</name>
<feature type="region of interest" description="Disordered" evidence="1">
    <location>
        <begin position="56"/>
        <end position="109"/>
    </location>
</feature>
<evidence type="ECO:0000256" key="1">
    <source>
        <dbReference type="SAM" id="MobiDB-lite"/>
    </source>
</evidence>
<evidence type="ECO:0000313" key="4">
    <source>
        <dbReference type="Proteomes" id="UP001589532"/>
    </source>
</evidence>
<dbReference type="Proteomes" id="UP001589532">
    <property type="component" value="Unassembled WGS sequence"/>
</dbReference>
<accession>A0ABV5S5Z8</accession>
<dbReference type="EMBL" id="JBHMBW010000022">
    <property type="protein sequence ID" value="MFB9626483.1"/>
    <property type="molecule type" value="Genomic_DNA"/>
</dbReference>
<feature type="compositionally biased region" description="Polar residues" evidence="1">
    <location>
        <begin position="86"/>
        <end position="102"/>
    </location>
</feature>
<evidence type="ECO:0000313" key="3">
    <source>
        <dbReference type="EMBL" id="MFB9626483.1"/>
    </source>
</evidence>
<protein>
    <submittedName>
        <fullName evidence="3">Uncharacterized protein</fullName>
    </submittedName>
</protein>
<organism evidence="3 4">
    <name type="scientific">Nonomuraea helvata</name>
    <dbReference type="NCBI Taxonomy" id="37484"/>
    <lineage>
        <taxon>Bacteria</taxon>
        <taxon>Bacillati</taxon>
        <taxon>Actinomycetota</taxon>
        <taxon>Actinomycetes</taxon>
        <taxon>Streptosporangiales</taxon>
        <taxon>Streptosporangiaceae</taxon>
        <taxon>Nonomuraea</taxon>
    </lineage>
</organism>
<comment type="caution">
    <text evidence="3">The sequence shown here is derived from an EMBL/GenBank/DDBJ whole genome shotgun (WGS) entry which is preliminary data.</text>
</comment>
<keyword evidence="2" id="KW-0472">Membrane</keyword>
<feature type="transmembrane region" description="Helical" evidence="2">
    <location>
        <begin position="31"/>
        <end position="54"/>
    </location>
</feature>
<reference evidence="3 4" key="1">
    <citation type="submission" date="2024-09" db="EMBL/GenBank/DDBJ databases">
        <authorList>
            <person name="Sun Q."/>
            <person name="Mori K."/>
        </authorList>
    </citation>
    <scope>NUCLEOTIDE SEQUENCE [LARGE SCALE GENOMIC DNA]</scope>
    <source>
        <strain evidence="3 4">JCM 3143</strain>
    </source>
</reference>